<feature type="non-terminal residue" evidence="5">
    <location>
        <position position="1"/>
    </location>
</feature>
<evidence type="ECO:0000256" key="1">
    <source>
        <dbReference type="ARBA" id="ARBA00001933"/>
    </source>
</evidence>
<protein>
    <recommendedName>
        <fullName evidence="4">Orn/DAP/Arg decarboxylase 2 N-terminal domain-containing protein</fullName>
    </recommendedName>
</protein>
<dbReference type="Gene3D" id="3.20.20.10">
    <property type="entry name" value="Alanine racemase"/>
    <property type="match status" value="2"/>
</dbReference>
<evidence type="ECO:0000313" key="6">
    <source>
        <dbReference type="Proteomes" id="UP000678499"/>
    </source>
</evidence>
<dbReference type="AlphaFoldDB" id="A0A7R9GI87"/>
<dbReference type="InterPro" id="IPR029066">
    <property type="entry name" value="PLP-binding_barrel"/>
</dbReference>
<feature type="non-terminal residue" evidence="5">
    <location>
        <position position="291"/>
    </location>
</feature>
<gene>
    <name evidence="5" type="ORF">NMOB1V02_LOCUS11070</name>
</gene>
<reference evidence="5" key="1">
    <citation type="submission" date="2020-11" db="EMBL/GenBank/DDBJ databases">
        <authorList>
            <person name="Tran Van P."/>
        </authorList>
    </citation>
    <scope>NUCLEOTIDE SEQUENCE</scope>
</reference>
<dbReference type="Pfam" id="PF02784">
    <property type="entry name" value="Orn_Arg_deC_N"/>
    <property type="match status" value="1"/>
</dbReference>
<feature type="region of interest" description="Disordered" evidence="3">
    <location>
        <begin position="21"/>
        <end position="41"/>
    </location>
</feature>
<accession>A0A7R9GI87</accession>
<dbReference type="GO" id="GO:0009089">
    <property type="term" value="P:lysine biosynthetic process via diaminopimelate"/>
    <property type="evidence" value="ECO:0007669"/>
    <property type="project" value="TreeGrafter"/>
</dbReference>
<dbReference type="EMBL" id="CAJPEX010005455">
    <property type="protein sequence ID" value="CAG0923607.1"/>
    <property type="molecule type" value="Genomic_DNA"/>
</dbReference>
<dbReference type="OrthoDB" id="5034579at2759"/>
<feature type="domain" description="Orn/DAP/Arg decarboxylase 2 N-terminal" evidence="4">
    <location>
        <begin position="121"/>
        <end position="286"/>
    </location>
</feature>
<evidence type="ECO:0000259" key="4">
    <source>
        <dbReference type="Pfam" id="PF02784"/>
    </source>
</evidence>
<name>A0A7R9GI87_9CRUS</name>
<sequence>GNPKPLGFFEYCTRDRVNERFRKGKKPSSLPPPPSSYSEDGKLRCENVDLTQLQNEVSGKCDQPFVVYSKGQLVKNIQGYLNGWKDGVKFSIGFALKANFNPNILQLIKEFNINCIAVSCYLNIDSAMDAKSTSSLATELGVEAKLFLRINPDVTSAQLEGVHEYNSTATSDSKFGVSSQHLDEVLEIINSNENLHLVGLHCHLGSTIKDVSVLLDNLRYLMTLGEKLRPKHQNLKVLNIGGGLGIDYYHQTEVGVPSPSDLIKALNEEPGMDDWEYVLEPGRSLVGNTGK</sequence>
<proteinExistence type="predicted"/>
<dbReference type="Proteomes" id="UP000678499">
    <property type="component" value="Unassembled WGS sequence"/>
</dbReference>
<dbReference type="SUPFAM" id="SSF51419">
    <property type="entry name" value="PLP-binding barrel"/>
    <property type="match status" value="1"/>
</dbReference>
<dbReference type="InterPro" id="IPR009006">
    <property type="entry name" value="Ala_racemase/Decarboxylase_C"/>
</dbReference>
<evidence type="ECO:0000313" key="5">
    <source>
        <dbReference type="EMBL" id="CAD7283455.1"/>
    </source>
</evidence>
<dbReference type="Gene3D" id="2.40.37.10">
    <property type="entry name" value="Lyase, Ornithine Decarboxylase, Chain A, domain 1"/>
    <property type="match status" value="1"/>
</dbReference>
<evidence type="ECO:0000256" key="2">
    <source>
        <dbReference type="ARBA" id="ARBA00022898"/>
    </source>
</evidence>
<dbReference type="EMBL" id="OA887492">
    <property type="protein sequence ID" value="CAD7283455.1"/>
    <property type="molecule type" value="Genomic_DNA"/>
</dbReference>
<dbReference type="GO" id="GO:0008836">
    <property type="term" value="F:diaminopimelate decarboxylase activity"/>
    <property type="evidence" value="ECO:0007669"/>
    <property type="project" value="TreeGrafter"/>
</dbReference>
<dbReference type="PANTHER" id="PTHR43727">
    <property type="entry name" value="DIAMINOPIMELATE DECARBOXYLASE"/>
    <property type="match status" value="1"/>
</dbReference>
<keyword evidence="2" id="KW-0663">Pyridoxal phosphate</keyword>
<organism evidence="5">
    <name type="scientific">Notodromas monacha</name>
    <dbReference type="NCBI Taxonomy" id="399045"/>
    <lineage>
        <taxon>Eukaryota</taxon>
        <taxon>Metazoa</taxon>
        <taxon>Ecdysozoa</taxon>
        <taxon>Arthropoda</taxon>
        <taxon>Crustacea</taxon>
        <taxon>Oligostraca</taxon>
        <taxon>Ostracoda</taxon>
        <taxon>Podocopa</taxon>
        <taxon>Podocopida</taxon>
        <taxon>Cypridocopina</taxon>
        <taxon>Cypridoidea</taxon>
        <taxon>Cyprididae</taxon>
        <taxon>Notodromas</taxon>
    </lineage>
</organism>
<keyword evidence="6" id="KW-1185">Reference proteome</keyword>
<comment type="cofactor">
    <cofactor evidence="1">
        <name>pyridoxal 5'-phosphate</name>
        <dbReference type="ChEBI" id="CHEBI:597326"/>
    </cofactor>
</comment>
<dbReference type="InterPro" id="IPR022644">
    <property type="entry name" value="De-COase2_N"/>
</dbReference>
<dbReference type="PANTHER" id="PTHR43727:SF2">
    <property type="entry name" value="GROUP IV DECARBOXYLASE"/>
    <property type="match status" value="1"/>
</dbReference>
<evidence type="ECO:0000256" key="3">
    <source>
        <dbReference type="SAM" id="MobiDB-lite"/>
    </source>
</evidence>